<dbReference type="EMBL" id="JBEPAZ010000017">
    <property type="protein sequence ID" value="MER6430216.1"/>
    <property type="molecule type" value="Genomic_DNA"/>
</dbReference>
<comment type="caution">
    <text evidence="2">The sequence shown here is derived from an EMBL/GenBank/DDBJ whole genome shotgun (WGS) entry which is preliminary data.</text>
</comment>
<dbReference type="RefSeq" id="WP_352064101.1">
    <property type="nucleotide sequence ID" value="NZ_JBEPAZ010000017.1"/>
</dbReference>
<accession>A0ABV1U913</accession>
<reference evidence="2 3" key="1">
    <citation type="submission" date="2024-06" db="EMBL/GenBank/DDBJ databases">
        <title>The Natural Products Discovery Center: Release of the First 8490 Sequenced Strains for Exploring Actinobacteria Biosynthetic Diversity.</title>
        <authorList>
            <person name="Kalkreuter E."/>
            <person name="Kautsar S.A."/>
            <person name="Yang D."/>
            <person name="Bader C.D."/>
            <person name="Teijaro C.N."/>
            <person name="Fluegel L."/>
            <person name="Davis C.M."/>
            <person name="Simpson J.R."/>
            <person name="Lauterbach L."/>
            <person name="Steele A.D."/>
            <person name="Gui C."/>
            <person name="Meng S."/>
            <person name="Li G."/>
            <person name="Viehrig K."/>
            <person name="Ye F."/>
            <person name="Su P."/>
            <person name="Kiefer A.F."/>
            <person name="Nichols A."/>
            <person name="Cepeda A.J."/>
            <person name="Yan W."/>
            <person name="Fan B."/>
            <person name="Jiang Y."/>
            <person name="Adhikari A."/>
            <person name="Zheng C.-J."/>
            <person name="Schuster L."/>
            <person name="Cowan T.M."/>
            <person name="Smanski M.J."/>
            <person name="Chevrette M.G."/>
            <person name="De Carvalho L.P.S."/>
            <person name="Shen B."/>
        </authorList>
    </citation>
    <scope>NUCLEOTIDE SEQUENCE [LARGE SCALE GENOMIC DNA]</scope>
    <source>
        <strain evidence="2 3">NPDC001166</strain>
    </source>
</reference>
<feature type="compositionally biased region" description="Basic and acidic residues" evidence="1">
    <location>
        <begin position="171"/>
        <end position="182"/>
    </location>
</feature>
<feature type="compositionally biased region" description="Basic residues" evidence="1">
    <location>
        <begin position="51"/>
        <end position="60"/>
    </location>
</feature>
<sequence>MSDSLLDRLPPALTGWGLRHISAGLHRSLVARCTCRVASAFSSDSSSQRSRPIRALRRERRGADPRPMGALGKASRRLNGGQSRCPFCGLPQDRVATLEQDWVMLEPDMAPLAHTVPAEYRWIELSDGRVAVYGVCPPDQFQRCRIEHRLACPAQRLPDLWPWLTTLRGENARQAERQDEPKPPPPVEEWPDAG</sequence>
<organism evidence="2 3">
    <name type="scientific">Streptomyces sp. 900105245</name>
    <dbReference type="NCBI Taxonomy" id="3154379"/>
    <lineage>
        <taxon>Bacteria</taxon>
        <taxon>Bacillati</taxon>
        <taxon>Actinomycetota</taxon>
        <taxon>Actinomycetes</taxon>
        <taxon>Kitasatosporales</taxon>
        <taxon>Streptomycetaceae</taxon>
        <taxon>Streptomyces</taxon>
    </lineage>
</organism>
<evidence type="ECO:0000256" key="1">
    <source>
        <dbReference type="SAM" id="MobiDB-lite"/>
    </source>
</evidence>
<evidence type="ECO:0000313" key="2">
    <source>
        <dbReference type="EMBL" id="MER6430216.1"/>
    </source>
</evidence>
<dbReference type="Proteomes" id="UP001470023">
    <property type="component" value="Unassembled WGS sequence"/>
</dbReference>
<name>A0ABV1U913_9ACTN</name>
<dbReference type="Pfam" id="PF19561">
    <property type="entry name" value="DUF6083"/>
    <property type="match status" value="1"/>
</dbReference>
<keyword evidence="3" id="KW-1185">Reference proteome</keyword>
<protein>
    <submittedName>
        <fullName evidence="2">DUF6083 domain-containing protein</fullName>
    </submittedName>
</protein>
<feature type="region of interest" description="Disordered" evidence="1">
    <location>
        <begin position="171"/>
        <end position="194"/>
    </location>
</feature>
<gene>
    <name evidence="2" type="ORF">ABT272_21095</name>
</gene>
<dbReference type="InterPro" id="IPR045729">
    <property type="entry name" value="DUF6083"/>
</dbReference>
<feature type="region of interest" description="Disordered" evidence="1">
    <location>
        <begin position="45"/>
        <end position="77"/>
    </location>
</feature>
<proteinExistence type="predicted"/>
<evidence type="ECO:0000313" key="3">
    <source>
        <dbReference type="Proteomes" id="UP001470023"/>
    </source>
</evidence>